<dbReference type="InterPro" id="IPR011205">
    <property type="entry name" value="UCP015417_vWA"/>
</dbReference>
<accession>A0A6A6J0L7</accession>
<name>A0A6A6J0L7_9PLEO</name>
<dbReference type="RefSeq" id="XP_033689957.1">
    <property type="nucleotide sequence ID" value="XM_033827913.1"/>
</dbReference>
<evidence type="ECO:0000313" key="3">
    <source>
        <dbReference type="EMBL" id="KAF2254953.1"/>
    </source>
</evidence>
<dbReference type="PANTHER" id="PTHR31373:SF27">
    <property type="entry name" value="TROVE DOMAIN-CONTAINING PROTEIN"/>
    <property type="match status" value="1"/>
</dbReference>
<dbReference type="Pfam" id="PF11443">
    <property type="entry name" value="DUF2828"/>
    <property type="match status" value="1"/>
</dbReference>
<evidence type="ECO:0000256" key="1">
    <source>
        <dbReference type="SAM" id="MobiDB-lite"/>
    </source>
</evidence>
<feature type="region of interest" description="Disordered" evidence="1">
    <location>
        <begin position="223"/>
        <end position="245"/>
    </location>
</feature>
<evidence type="ECO:0000259" key="2">
    <source>
        <dbReference type="Pfam" id="PF11443"/>
    </source>
</evidence>
<dbReference type="PANTHER" id="PTHR31373">
    <property type="entry name" value="OS06G0652100 PROTEIN"/>
    <property type="match status" value="1"/>
</dbReference>
<dbReference type="OrthoDB" id="1149618at2759"/>
<dbReference type="EMBL" id="ML987190">
    <property type="protein sequence ID" value="KAF2254953.1"/>
    <property type="molecule type" value="Genomic_DNA"/>
</dbReference>
<dbReference type="AlphaFoldDB" id="A0A6A6J0L7"/>
<feature type="domain" description="DUF2828" evidence="2">
    <location>
        <begin position="119"/>
        <end position="503"/>
    </location>
</feature>
<proteinExistence type="predicted"/>
<evidence type="ECO:0000313" key="4">
    <source>
        <dbReference type="Proteomes" id="UP000800094"/>
    </source>
</evidence>
<dbReference type="InterPro" id="IPR058580">
    <property type="entry name" value="DUF2828"/>
</dbReference>
<protein>
    <recommendedName>
        <fullName evidence="2">DUF2828 domain-containing protein</fullName>
    </recommendedName>
</protein>
<reference evidence="3" key="1">
    <citation type="journal article" date="2020" name="Stud. Mycol.">
        <title>101 Dothideomycetes genomes: a test case for predicting lifestyles and emergence of pathogens.</title>
        <authorList>
            <person name="Haridas S."/>
            <person name="Albert R."/>
            <person name="Binder M."/>
            <person name="Bloem J."/>
            <person name="Labutti K."/>
            <person name="Salamov A."/>
            <person name="Andreopoulos B."/>
            <person name="Baker S."/>
            <person name="Barry K."/>
            <person name="Bills G."/>
            <person name="Bluhm B."/>
            <person name="Cannon C."/>
            <person name="Castanera R."/>
            <person name="Culley D."/>
            <person name="Daum C."/>
            <person name="Ezra D."/>
            <person name="Gonzalez J."/>
            <person name="Henrissat B."/>
            <person name="Kuo A."/>
            <person name="Liang C."/>
            <person name="Lipzen A."/>
            <person name="Lutzoni F."/>
            <person name="Magnuson J."/>
            <person name="Mondo S."/>
            <person name="Nolan M."/>
            <person name="Ohm R."/>
            <person name="Pangilinan J."/>
            <person name="Park H.-J."/>
            <person name="Ramirez L."/>
            <person name="Alfaro M."/>
            <person name="Sun H."/>
            <person name="Tritt A."/>
            <person name="Yoshinaga Y."/>
            <person name="Zwiers L.-H."/>
            <person name="Turgeon B."/>
            <person name="Goodwin S."/>
            <person name="Spatafora J."/>
            <person name="Crous P."/>
            <person name="Grigoriev I."/>
        </authorList>
    </citation>
    <scope>NUCLEOTIDE SEQUENCE</scope>
    <source>
        <strain evidence="3">CBS 122368</strain>
    </source>
</reference>
<dbReference type="Proteomes" id="UP000800094">
    <property type="component" value="Unassembled WGS sequence"/>
</dbReference>
<dbReference type="GeneID" id="54581243"/>
<organism evidence="3 4">
    <name type="scientific">Trematosphaeria pertusa</name>
    <dbReference type="NCBI Taxonomy" id="390896"/>
    <lineage>
        <taxon>Eukaryota</taxon>
        <taxon>Fungi</taxon>
        <taxon>Dikarya</taxon>
        <taxon>Ascomycota</taxon>
        <taxon>Pezizomycotina</taxon>
        <taxon>Dothideomycetes</taxon>
        <taxon>Pleosporomycetidae</taxon>
        <taxon>Pleosporales</taxon>
        <taxon>Massarineae</taxon>
        <taxon>Trematosphaeriaceae</taxon>
        <taxon>Trematosphaeria</taxon>
    </lineage>
</organism>
<keyword evidence="4" id="KW-1185">Reference proteome</keyword>
<sequence length="533" mass="59896">MATEITADGAAARKHSVLDSSFPVVLPHDESLFLPEADFQTFVKKLVDAARNPHLRELEDEIGAIDKTAAENSTGLKRRASVDADDNRPTKAPFVAGPDEDVAHFQTVDDLAAQNKSLTENTDVTHISSQDPLIDLFYDLGNRTASYKLEALLENAWKEDALVTVKIIFNARSIHIGKSNRVAAYKAFGWLAENHPLTLLTNLRWLVRPVVADEALLPDRKDDKKKDMGIETHAASGEGKAKDEDEDFEMIEADETAPKDPAKAYDVRYGLSHGYWKDLLNLVVFAANDQLKFDGDPSSLLTQEQDKSKTAKKDRVWSKQEARVLRQKKNKERHERVIDKLRNDGFYRALHGTVARLFADQLKEDSALLKSEKEPDLTKLSLAAKWAPTFGEFHDKHTFILSSIAEILFPTPAEVCPDASNRELYLRHAREAFRKNYASPLRKALSVVERDITTENFADIEYERVPSLAMKRYTPLFMRKDSEHFSDYANQAVKGSAKIPGATPETKAKKIDPLALLNKAVSHKAYDMLEVVD</sequence>
<gene>
    <name evidence="3" type="ORF">BU26DRAFT_514784</name>
</gene>